<evidence type="ECO:0000256" key="5">
    <source>
        <dbReference type="ARBA" id="ARBA00022833"/>
    </source>
</evidence>
<dbReference type="Pfam" id="PF01751">
    <property type="entry name" value="Toprim"/>
    <property type="match status" value="1"/>
</dbReference>
<dbReference type="Gene3D" id="1.10.290.10">
    <property type="entry name" value="Topoisomerase I, domain 4"/>
    <property type="match status" value="1"/>
</dbReference>
<comment type="subunit">
    <text evidence="10">Monomer.</text>
</comment>
<dbReference type="Pfam" id="PF01396">
    <property type="entry name" value="Zn_ribbon_Top1"/>
    <property type="match status" value="4"/>
</dbReference>
<evidence type="ECO:0000256" key="8">
    <source>
        <dbReference type="ARBA" id="ARBA00023125"/>
    </source>
</evidence>
<dbReference type="CDD" id="cd03363">
    <property type="entry name" value="TOPRIM_TopoIA_TopoI"/>
    <property type="match status" value="1"/>
</dbReference>
<organism evidence="13 14">
    <name type="scientific">Candidatus Desulfobia pelagia</name>
    <dbReference type="NCBI Taxonomy" id="2841692"/>
    <lineage>
        <taxon>Bacteria</taxon>
        <taxon>Pseudomonadati</taxon>
        <taxon>Thermodesulfobacteriota</taxon>
        <taxon>Desulfobulbia</taxon>
        <taxon>Desulfobulbales</taxon>
        <taxon>Desulfobulbaceae</taxon>
        <taxon>Candidatus Desulfobia</taxon>
    </lineage>
</organism>
<evidence type="ECO:0000256" key="4">
    <source>
        <dbReference type="ARBA" id="ARBA00022771"/>
    </source>
</evidence>
<keyword evidence="8 10" id="KW-0238">DNA-binding</keyword>
<name>A0A8J6TFJ6_9BACT</name>
<feature type="site" description="Interaction with DNA" evidence="10">
    <location>
        <position position="155"/>
    </location>
</feature>
<feature type="site" description="Interaction with DNA" evidence="10">
    <location>
        <position position="306"/>
    </location>
</feature>
<evidence type="ECO:0000256" key="6">
    <source>
        <dbReference type="ARBA" id="ARBA00022842"/>
    </source>
</evidence>
<feature type="site" description="Interaction with DNA" evidence="10">
    <location>
        <position position="143"/>
    </location>
</feature>
<dbReference type="InterPro" id="IPR003602">
    <property type="entry name" value="Topo_IA_DNA-bd_dom"/>
</dbReference>
<dbReference type="PROSITE" id="PS50880">
    <property type="entry name" value="TOPRIM"/>
    <property type="match status" value="1"/>
</dbReference>
<dbReference type="EMBL" id="JACNJZ010000098">
    <property type="protein sequence ID" value="MBC8317690.1"/>
    <property type="molecule type" value="Genomic_DNA"/>
</dbReference>
<dbReference type="Gene3D" id="3.40.50.140">
    <property type="match status" value="1"/>
</dbReference>
<dbReference type="GO" id="GO:0003677">
    <property type="term" value="F:DNA binding"/>
    <property type="evidence" value="ECO:0007669"/>
    <property type="project" value="UniProtKB-KW"/>
</dbReference>
<dbReference type="InterPro" id="IPR034149">
    <property type="entry name" value="TOPRIM_TopoI"/>
</dbReference>
<feature type="site" description="Interaction with DNA" evidence="10">
    <location>
        <position position="139"/>
    </location>
</feature>
<comment type="caution">
    <text evidence="10">Lacks conserved residue(s) required for the propagation of feature annotation.</text>
</comment>
<reference evidence="13 14" key="1">
    <citation type="submission" date="2020-08" db="EMBL/GenBank/DDBJ databases">
        <title>Bridging the membrane lipid divide: bacteria of the FCB group superphylum have the potential to synthesize archaeal ether lipids.</title>
        <authorList>
            <person name="Villanueva L."/>
            <person name="Von Meijenfeldt F.A.B."/>
            <person name="Westbye A.B."/>
            <person name="Yadav S."/>
            <person name="Hopmans E.C."/>
            <person name="Dutilh B.E."/>
            <person name="Sinninghe Damste J.S."/>
        </authorList>
    </citation>
    <scope>NUCLEOTIDE SEQUENCE [LARGE SCALE GENOMIC DNA]</scope>
    <source>
        <strain evidence="13">NIOZ-UU47</strain>
    </source>
</reference>
<dbReference type="NCBIfam" id="TIGR01051">
    <property type="entry name" value="topA_bact"/>
    <property type="match status" value="1"/>
</dbReference>
<feature type="site" description="Interaction with DNA" evidence="10">
    <location>
        <position position="140"/>
    </location>
</feature>
<dbReference type="PROSITE" id="PS00396">
    <property type="entry name" value="TOPO_IA_1"/>
    <property type="match status" value="1"/>
</dbReference>
<dbReference type="PANTHER" id="PTHR42785">
    <property type="entry name" value="DNA TOPOISOMERASE, TYPE IA, CORE"/>
    <property type="match status" value="1"/>
</dbReference>
<dbReference type="Gene3D" id="2.70.20.10">
    <property type="entry name" value="Topoisomerase I, domain 3"/>
    <property type="match status" value="1"/>
</dbReference>
<comment type="function">
    <text evidence="10">Releases the supercoiling and torsional tension of DNA, which is introduced during the DNA replication and transcription, by transiently cleaving and rejoining one strand of the DNA duplex. Introduces a single-strand break via transesterification at a target site in duplex DNA. The scissile phosphodiester is attacked by the catalytic tyrosine of the enzyme, resulting in the formation of a DNA-(5'-phosphotyrosyl)-enzyme intermediate and the expulsion of a 3'-OH DNA strand. The free DNA strand then undergoes passage around the unbroken strand, thus removing DNA supercoils. Finally, in the religation step, the DNA 3'-OH attacks the covalent intermediate to expel the active-site tyrosine and restore the DNA phosphodiester backbone.</text>
</comment>
<dbReference type="SMART" id="SM00493">
    <property type="entry name" value="TOPRIM"/>
    <property type="match status" value="1"/>
</dbReference>
<feature type="site" description="Interaction with DNA" evidence="10">
    <location>
        <position position="33"/>
    </location>
</feature>
<accession>A0A8J6TFJ6</accession>
<evidence type="ECO:0000259" key="11">
    <source>
        <dbReference type="PROSITE" id="PS50880"/>
    </source>
</evidence>
<feature type="site" description="Interaction with DNA" evidence="10">
    <location>
        <position position="148"/>
    </location>
</feature>
<dbReference type="SMART" id="SM00437">
    <property type="entry name" value="TOP1Ac"/>
    <property type="match status" value="1"/>
</dbReference>
<dbReference type="Gene3D" id="1.10.460.10">
    <property type="entry name" value="Topoisomerase I, domain 2"/>
    <property type="match status" value="1"/>
</dbReference>
<evidence type="ECO:0000259" key="12">
    <source>
        <dbReference type="PROSITE" id="PS52039"/>
    </source>
</evidence>
<dbReference type="InterPro" id="IPR000380">
    <property type="entry name" value="Topo_IA"/>
</dbReference>
<dbReference type="Pfam" id="PF01131">
    <property type="entry name" value="Topoisom_bac"/>
    <property type="match status" value="1"/>
</dbReference>
<evidence type="ECO:0000313" key="13">
    <source>
        <dbReference type="EMBL" id="MBC8317690.1"/>
    </source>
</evidence>
<keyword evidence="5" id="KW-0862">Zinc</keyword>
<evidence type="ECO:0000256" key="2">
    <source>
        <dbReference type="ARBA" id="ARBA00009446"/>
    </source>
</evidence>
<comment type="similarity">
    <text evidence="2 10">Belongs to the type IA topoisomerase family.</text>
</comment>
<evidence type="ECO:0000313" key="14">
    <source>
        <dbReference type="Proteomes" id="UP000614424"/>
    </source>
</evidence>
<dbReference type="SUPFAM" id="SSF56712">
    <property type="entry name" value="Prokaryotic type I DNA topoisomerase"/>
    <property type="match status" value="1"/>
</dbReference>
<keyword evidence="9 10" id="KW-0413">Isomerase</keyword>
<dbReference type="GO" id="GO:0005694">
    <property type="term" value="C:chromosome"/>
    <property type="evidence" value="ECO:0007669"/>
    <property type="project" value="InterPro"/>
</dbReference>
<dbReference type="PANTHER" id="PTHR42785:SF1">
    <property type="entry name" value="DNA TOPOISOMERASE"/>
    <property type="match status" value="1"/>
</dbReference>
<dbReference type="InterPro" id="IPR028612">
    <property type="entry name" value="Topoisom_1_IA"/>
</dbReference>
<dbReference type="SUPFAM" id="SSF57783">
    <property type="entry name" value="Zinc beta-ribbon"/>
    <property type="match status" value="2"/>
</dbReference>
<comment type="caution">
    <text evidence="13">The sequence shown here is derived from an EMBL/GenBank/DDBJ whole genome shotgun (WGS) entry which is preliminary data.</text>
</comment>
<evidence type="ECO:0000256" key="1">
    <source>
        <dbReference type="ARBA" id="ARBA00000213"/>
    </source>
</evidence>
<dbReference type="PRINTS" id="PR00417">
    <property type="entry name" value="PRTPISMRASEI"/>
</dbReference>
<protein>
    <recommendedName>
        <fullName evidence="10">DNA topoisomerase 1</fullName>
        <ecNumber evidence="10">5.6.2.1</ecNumber>
    </recommendedName>
    <alternativeName>
        <fullName evidence="10">DNA topoisomerase I</fullName>
    </alternativeName>
</protein>
<dbReference type="Proteomes" id="UP000614424">
    <property type="component" value="Unassembled WGS sequence"/>
</dbReference>
<feature type="domain" description="Topo IA-type catalytic" evidence="12">
    <location>
        <begin position="129"/>
        <end position="569"/>
    </location>
</feature>
<gene>
    <name evidence="10 13" type="primary">topA</name>
    <name evidence="13" type="ORF">H8E41_07265</name>
</gene>
<keyword evidence="3" id="KW-0479">Metal-binding</keyword>
<dbReference type="GO" id="GO:0006265">
    <property type="term" value="P:DNA topological change"/>
    <property type="evidence" value="ECO:0007669"/>
    <property type="project" value="UniProtKB-UniRule"/>
</dbReference>
<dbReference type="InterPro" id="IPR013826">
    <property type="entry name" value="Topo_IA_cen_sub3"/>
</dbReference>
<dbReference type="CDD" id="cd00186">
    <property type="entry name" value="TOP1Ac"/>
    <property type="match status" value="1"/>
</dbReference>
<dbReference type="InterPro" id="IPR013497">
    <property type="entry name" value="Topo_IA_cen"/>
</dbReference>
<proteinExistence type="inferred from homology"/>
<evidence type="ECO:0000256" key="9">
    <source>
        <dbReference type="ARBA" id="ARBA00023235"/>
    </source>
</evidence>
<dbReference type="SMART" id="SM00436">
    <property type="entry name" value="TOP1Bc"/>
    <property type="match status" value="1"/>
</dbReference>
<evidence type="ECO:0000256" key="3">
    <source>
        <dbReference type="ARBA" id="ARBA00022723"/>
    </source>
</evidence>
<dbReference type="InterPro" id="IPR023405">
    <property type="entry name" value="Topo_IA_core_domain"/>
</dbReference>
<feature type="region of interest" description="Interaction with DNA" evidence="10">
    <location>
        <begin position="163"/>
        <end position="168"/>
    </location>
</feature>
<dbReference type="InterPro" id="IPR013498">
    <property type="entry name" value="Topo_IA_Znf"/>
</dbReference>
<comment type="catalytic activity">
    <reaction evidence="1 10">
        <text>ATP-independent breakage of single-stranded DNA, followed by passage and rejoining.</text>
        <dbReference type="EC" id="5.6.2.1"/>
    </reaction>
</comment>
<dbReference type="InterPro" id="IPR023406">
    <property type="entry name" value="Topo_IA_AS"/>
</dbReference>
<feature type="active site" description="O-(5'-phospho-DNA)-tyrosine intermediate" evidence="10">
    <location>
        <position position="304"/>
    </location>
</feature>
<dbReference type="GO" id="GO:0008270">
    <property type="term" value="F:zinc ion binding"/>
    <property type="evidence" value="ECO:0007669"/>
    <property type="project" value="UniProtKB-KW"/>
</dbReference>
<evidence type="ECO:0000256" key="10">
    <source>
        <dbReference type="HAMAP-Rule" id="MF_00952"/>
    </source>
</evidence>
<dbReference type="PROSITE" id="PS52039">
    <property type="entry name" value="TOPO_IA_2"/>
    <property type="match status" value="1"/>
</dbReference>
<dbReference type="InterPro" id="IPR005733">
    <property type="entry name" value="TopoI_bac-type"/>
</dbReference>
<dbReference type="GO" id="GO:0003917">
    <property type="term" value="F:DNA topoisomerase type I (single strand cut, ATP-independent) activity"/>
    <property type="evidence" value="ECO:0007669"/>
    <property type="project" value="UniProtKB-UniRule"/>
</dbReference>
<dbReference type="AlphaFoldDB" id="A0A8J6TFJ6"/>
<dbReference type="InterPro" id="IPR006171">
    <property type="entry name" value="TOPRIM_dom"/>
</dbReference>
<dbReference type="InterPro" id="IPR003601">
    <property type="entry name" value="Topo_IA_2"/>
</dbReference>
<keyword evidence="4" id="KW-0863">Zinc-finger</keyword>
<dbReference type="EC" id="5.6.2.1" evidence="10"/>
<dbReference type="InterPro" id="IPR013824">
    <property type="entry name" value="Topo_IA_cen_sub1"/>
</dbReference>
<feature type="domain" description="Toprim" evidence="11">
    <location>
        <begin position="3"/>
        <end position="113"/>
    </location>
</feature>
<dbReference type="Gene3D" id="3.30.65.10">
    <property type="entry name" value="Bacterial Topoisomerase I, domain 1"/>
    <property type="match status" value="3"/>
</dbReference>
<dbReference type="InterPro" id="IPR013825">
    <property type="entry name" value="Topo_IA_cen_sub2"/>
</dbReference>
<sequence>MSKSLIIVESPAKARTLQRYLGKTFSVKASVGHIRDLPVKTLGVDVENDFKPQYETIRGKGKVITELKSAAREADDIYLAPDPDREGEAIAWHIAQAVSVAKKPIHRVLFHELTKKAILEALANATDIDINKFEAQQARRILDRLVGYQISPLLWDKVRRGLSAGRVQSVAVRMVCDREQEIEAFQSVEYWSVAASLKKGESSPFLTRVEKISGKRIDKGANAIGDKAAAHKIVADLEKASFSVAEVVKKEKKRNPSPPFITSTMQIDSNRKLRFSAKKTMMLAQRLYEGIEIGEDGPTGLITYMRTDSPRSSDEAINQVREHITGEYGATYLPGKPRKFKTKKSAQDAHEAIRPTDVQNTPEKMAKYLEKDMLALYALVWKRFVASQMKPAVYDQTSAVIRAGKYDLKAVGTILRFPGFIVLYEESLGDPQQGAGDDDKDMLLPDLKKDDLLDLLKLESKQHFTQPPARYSEATLVKALEDNGVGRPSTYAAILSTIQDKEYVQLLQRKFFPTDLGKLVTELLVNHFPAIMNVDFTASMELQLDQVEEGKSDWQKVLQGFYTPFKATLEAAKEEMKSVKKSAIPTDIKCSECDGIMVIKWGRMGEFLACEKYPECKKTQDFSKDTNGNIIAIEKEKEEESGEACDKCGRAMVYKNGRFGRFLACSGYPECKNIRAETTGVTCPEEGCGGEIIKKVSKKGKVFYSCNKYPKCTHALWDKPVNQPCPDCGSAFLLEKSTKRDGVHLKCPNKECGYKQNLEDEG</sequence>
<evidence type="ECO:0000256" key="7">
    <source>
        <dbReference type="ARBA" id="ARBA00023029"/>
    </source>
</evidence>
<keyword evidence="6" id="KW-0460">Magnesium</keyword>
<dbReference type="HAMAP" id="MF_00952">
    <property type="entry name" value="Topoisom_1_prok"/>
    <property type="match status" value="1"/>
</dbReference>
<keyword evidence="7 10" id="KW-0799">Topoisomerase</keyword>